<dbReference type="EMBL" id="KF623294">
    <property type="protein sequence ID" value="AGX01778.1"/>
    <property type="molecule type" value="Genomic_DNA"/>
</dbReference>
<keyword evidence="2" id="KW-1185">Reference proteome</keyword>
<reference evidence="1 2" key="1">
    <citation type="journal article" date="2014" name="FEMS Microbiol. Lett.">
        <title>The genome of the Erwinia amylovora phage PhiEaH1 reveals greater diversity and broadens the applicability of phages for the treatment of fire blight.</title>
        <authorList>
            <person name="Meczker K."/>
            <person name="Domotor D."/>
            <person name="Vass J."/>
            <person name="Rakhely G."/>
            <person name="Schneider G."/>
            <person name="Kovacs T."/>
        </authorList>
    </citation>
    <scope>NUCLEOTIDE SEQUENCE [LARGE SCALE GENOMIC DNA]</scope>
</reference>
<name>W8D0G2_9CAUD</name>
<evidence type="ECO:0000313" key="1">
    <source>
        <dbReference type="EMBL" id="AGX01778.1"/>
    </source>
</evidence>
<sequence>MMKYYKLDPVEKEFHNQLLVNTLRKFITDEWQDPEFHDTVFSSLKDFSPNGTGRIFRAGAVNVGMVVMYNIGKLEGVNDWWEKTWREFGNLNLEGEDFDKELNSLIDKTVASLNRVRTNEDKIVPAIIELEDVRTFFQEASRDYIHSYRKKILAGALIDWYKAKQLDSKFVGKIVEPILNADTPEEFKRRAEAVIKHFTTPMN</sequence>
<dbReference type="Proteomes" id="UP000204235">
    <property type="component" value="Segment"/>
</dbReference>
<protein>
    <submittedName>
        <fullName evidence="1">Uncharacterized protein</fullName>
    </submittedName>
</protein>
<dbReference type="RefSeq" id="YP_009010109.1">
    <property type="nucleotide sequence ID" value="NC_023610.1"/>
</dbReference>
<evidence type="ECO:0000313" key="2">
    <source>
        <dbReference type="Proteomes" id="UP000204235"/>
    </source>
</evidence>
<organism evidence="1 2">
    <name type="scientific">Erwinia phage PhiEaH1</name>
    <dbReference type="NCBI Taxonomy" id="1401669"/>
    <lineage>
        <taxon>Viruses</taxon>
        <taxon>Duplodnaviria</taxon>
        <taxon>Heunggongvirae</taxon>
        <taxon>Uroviricota</taxon>
        <taxon>Caudoviricetes</taxon>
        <taxon>Chimalliviridae</taxon>
        <taxon>Iapetusvirus</taxon>
        <taxon>Iapetusvirus EaH1</taxon>
    </lineage>
</organism>
<dbReference type="GeneID" id="18500955"/>
<dbReference type="KEGG" id="vg:18500955"/>
<proteinExistence type="predicted"/>
<accession>W8D0G2</accession>